<proteinExistence type="predicted"/>
<dbReference type="GO" id="GO:0016020">
    <property type="term" value="C:membrane"/>
    <property type="evidence" value="ECO:0007669"/>
    <property type="project" value="InterPro"/>
</dbReference>
<organism evidence="14 15">
    <name type="scientific">Actinophytocola algeriensis</name>
    <dbReference type="NCBI Taxonomy" id="1768010"/>
    <lineage>
        <taxon>Bacteria</taxon>
        <taxon>Bacillati</taxon>
        <taxon>Actinomycetota</taxon>
        <taxon>Actinomycetes</taxon>
        <taxon>Pseudonocardiales</taxon>
        <taxon>Pseudonocardiaceae</taxon>
    </lineage>
</organism>
<name>A0A7W7Q393_9PSEU</name>
<keyword evidence="8" id="KW-0902">Two-component regulatory system</keyword>
<dbReference type="EMBL" id="JACHJQ010000002">
    <property type="protein sequence ID" value="MBB4905899.1"/>
    <property type="molecule type" value="Genomic_DNA"/>
</dbReference>
<feature type="coiled-coil region" evidence="9">
    <location>
        <begin position="159"/>
        <end position="186"/>
    </location>
</feature>
<feature type="transmembrane region" description="Helical" evidence="11">
    <location>
        <begin position="12"/>
        <end position="32"/>
    </location>
</feature>
<feature type="domain" description="Histidine kinase/HSP90-like ATPase" evidence="12">
    <location>
        <begin position="555"/>
        <end position="649"/>
    </location>
</feature>
<evidence type="ECO:0000256" key="4">
    <source>
        <dbReference type="ARBA" id="ARBA00022679"/>
    </source>
</evidence>
<protein>
    <recommendedName>
        <fullName evidence="2">histidine kinase</fullName>
        <ecNumber evidence="2">2.7.13.3</ecNumber>
    </recommendedName>
</protein>
<gene>
    <name evidence="14" type="ORF">FHR82_002116</name>
</gene>
<dbReference type="Proteomes" id="UP000520767">
    <property type="component" value="Unassembled WGS sequence"/>
</dbReference>
<evidence type="ECO:0000256" key="9">
    <source>
        <dbReference type="SAM" id="Coils"/>
    </source>
</evidence>
<keyword evidence="11" id="KW-0812">Transmembrane</keyword>
<keyword evidence="15" id="KW-1185">Reference proteome</keyword>
<feature type="transmembrane region" description="Helical" evidence="11">
    <location>
        <begin position="38"/>
        <end position="57"/>
    </location>
</feature>
<dbReference type="Gene3D" id="1.20.5.1930">
    <property type="match status" value="1"/>
</dbReference>
<evidence type="ECO:0000256" key="8">
    <source>
        <dbReference type="ARBA" id="ARBA00023012"/>
    </source>
</evidence>
<keyword evidence="9" id="KW-0175">Coiled coil</keyword>
<keyword evidence="4" id="KW-0808">Transferase</keyword>
<evidence type="ECO:0000256" key="5">
    <source>
        <dbReference type="ARBA" id="ARBA00022741"/>
    </source>
</evidence>
<feature type="transmembrane region" description="Helical" evidence="11">
    <location>
        <begin position="69"/>
        <end position="91"/>
    </location>
</feature>
<evidence type="ECO:0000256" key="10">
    <source>
        <dbReference type="SAM" id="MobiDB-lite"/>
    </source>
</evidence>
<dbReference type="AlphaFoldDB" id="A0A7W7Q393"/>
<keyword evidence="5" id="KW-0547">Nucleotide-binding</keyword>
<dbReference type="PANTHER" id="PTHR24421:SF10">
    <property type="entry name" value="NITRATE_NITRITE SENSOR PROTEIN NARQ"/>
    <property type="match status" value="1"/>
</dbReference>
<feature type="domain" description="Signal transduction histidine kinase subgroup 3 dimerisation and phosphoacceptor" evidence="13">
    <location>
        <begin position="191"/>
        <end position="254"/>
    </location>
</feature>
<dbReference type="SUPFAM" id="SSF55874">
    <property type="entry name" value="ATPase domain of HSP90 chaperone/DNA topoisomerase II/histidine kinase"/>
    <property type="match status" value="1"/>
</dbReference>
<evidence type="ECO:0000313" key="14">
    <source>
        <dbReference type="EMBL" id="MBB4905899.1"/>
    </source>
</evidence>
<feature type="transmembrane region" description="Helical" evidence="11">
    <location>
        <begin position="280"/>
        <end position="300"/>
    </location>
</feature>
<feature type="transmembrane region" description="Helical" evidence="11">
    <location>
        <begin position="408"/>
        <end position="427"/>
    </location>
</feature>
<dbReference type="InterPro" id="IPR036890">
    <property type="entry name" value="HATPase_C_sf"/>
</dbReference>
<dbReference type="Gene3D" id="3.30.565.10">
    <property type="entry name" value="Histidine kinase-like ATPase, C-terminal domain"/>
    <property type="match status" value="1"/>
</dbReference>
<feature type="transmembrane region" description="Helical" evidence="11">
    <location>
        <begin position="359"/>
        <end position="377"/>
    </location>
</feature>
<evidence type="ECO:0000256" key="1">
    <source>
        <dbReference type="ARBA" id="ARBA00000085"/>
    </source>
</evidence>
<dbReference type="InterPro" id="IPR011712">
    <property type="entry name" value="Sig_transdc_His_kin_sub3_dim/P"/>
</dbReference>
<dbReference type="GO" id="GO:0005524">
    <property type="term" value="F:ATP binding"/>
    <property type="evidence" value="ECO:0007669"/>
    <property type="project" value="UniProtKB-KW"/>
</dbReference>
<feature type="transmembrane region" description="Helical" evidence="11">
    <location>
        <begin position="335"/>
        <end position="353"/>
    </location>
</feature>
<dbReference type="CDD" id="cd16917">
    <property type="entry name" value="HATPase_UhpB-NarQ-NarX-like"/>
    <property type="match status" value="1"/>
</dbReference>
<keyword evidence="3" id="KW-0597">Phosphoprotein</keyword>
<evidence type="ECO:0000256" key="11">
    <source>
        <dbReference type="SAM" id="Phobius"/>
    </source>
</evidence>
<evidence type="ECO:0000313" key="15">
    <source>
        <dbReference type="Proteomes" id="UP000520767"/>
    </source>
</evidence>
<feature type="region of interest" description="Disordered" evidence="10">
    <location>
        <begin position="592"/>
        <end position="615"/>
    </location>
</feature>
<dbReference type="Pfam" id="PF02518">
    <property type="entry name" value="HATPase_c"/>
    <property type="match status" value="1"/>
</dbReference>
<evidence type="ECO:0000259" key="12">
    <source>
        <dbReference type="Pfam" id="PF02518"/>
    </source>
</evidence>
<dbReference type="InterPro" id="IPR050482">
    <property type="entry name" value="Sensor_HK_TwoCompSys"/>
</dbReference>
<keyword evidence="6 14" id="KW-0418">Kinase</keyword>
<comment type="catalytic activity">
    <reaction evidence="1">
        <text>ATP + protein L-histidine = ADP + protein N-phospho-L-histidine.</text>
        <dbReference type="EC" id="2.7.13.3"/>
    </reaction>
</comment>
<dbReference type="PANTHER" id="PTHR24421">
    <property type="entry name" value="NITRATE/NITRITE SENSOR PROTEIN NARX-RELATED"/>
    <property type="match status" value="1"/>
</dbReference>
<keyword evidence="11" id="KW-0472">Membrane</keyword>
<feature type="transmembrane region" description="Helical" evidence="11">
    <location>
        <begin position="142"/>
        <end position="161"/>
    </location>
</feature>
<evidence type="ECO:0000259" key="13">
    <source>
        <dbReference type="Pfam" id="PF07730"/>
    </source>
</evidence>
<evidence type="ECO:0000256" key="2">
    <source>
        <dbReference type="ARBA" id="ARBA00012438"/>
    </source>
</evidence>
<feature type="transmembrane region" description="Helical" evidence="11">
    <location>
        <begin position="306"/>
        <end position="328"/>
    </location>
</feature>
<evidence type="ECO:0000256" key="7">
    <source>
        <dbReference type="ARBA" id="ARBA00022840"/>
    </source>
</evidence>
<keyword evidence="7" id="KW-0067">ATP-binding</keyword>
<reference evidence="14 15" key="1">
    <citation type="submission" date="2020-08" db="EMBL/GenBank/DDBJ databases">
        <title>Genomic Encyclopedia of Type Strains, Phase III (KMG-III): the genomes of soil and plant-associated and newly described type strains.</title>
        <authorList>
            <person name="Whitman W."/>
        </authorList>
    </citation>
    <scope>NUCLEOTIDE SEQUENCE [LARGE SCALE GENOMIC DNA]</scope>
    <source>
        <strain evidence="14 15">CECT 8960</strain>
    </source>
</reference>
<dbReference type="GO" id="GO:0000155">
    <property type="term" value="F:phosphorelay sensor kinase activity"/>
    <property type="evidence" value="ECO:0007669"/>
    <property type="project" value="InterPro"/>
</dbReference>
<accession>A0A7W7Q393</accession>
<evidence type="ECO:0000256" key="6">
    <source>
        <dbReference type="ARBA" id="ARBA00022777"/>
    </source>
</evidence>
<dbReference type="Pfam" id="PF07730">
    <property type="entry name" value="HisKA_3"/>
    <property type="match status" value="1"/>
</dbReference>
<sequence length="662" mass="69157">MERARWSSRERVLDGAVLLVTACVALVVPLWLPDGRPAHGPLAGTAGFVVVGCVLAATTRLRLDARFGLVGVVVAGMAGWALLAPGAVATASDPTNLLMPLAPAFVLHAGHRYAQDQRWTWGVTGVLTVVAVHPWSTTVPTAAGGLVYVAAPMLFGCYLAARAQLVRTLTERAEEAERERDLQAGRSRTEERLRLAVELHDTVTHRVSLMVLHAGALRVTAADDTTRDTAEHVRATGCDALVELRDLIGVLRSRPSGAPAPEVPGPPVAPRPPRIGRADLRAAAIAVLVTVALSALAASWNPADAAMRLVVPWAEIAIQLPVAAAFVLRRRHPHLVVLAVTALALASVAAAPGELLTSDVPLLLVPAVTPLATYAVGAYSRRPVVGTALVLGLVTLAARPWAPHLPVITAAAAFVGVPALLGLSVGARRRVLAALTERAERACRARALLADRARADERARLGEEMHGIVAGRVRDMMARATELAPAEAATELVANGQRALDELTGLVGALRTDQVPVTGQLAGLAWLAEESAAVGVPVDLVEEGNPAAVSPTVARTTHRIVGEALTNVRKHAHGASVRVRVRYSVECVRVEIRNDRPPPGPRGGDPDLAAGGSGTGLLGVRHRVELVDGTLRAGPTAAGGFTVDATLPAYVPTSTSVGERSR</sequence>
<dbReference type="RefSeq" id="WP_184810062.1">
    <property type="nucleotide sequence ID" value="NZ_JACHJQ010000002.1"/>
</dbReference>
<dbReference type="EC" id="2.7.13.3" evidence="2"/>
<evidence type="ECO:0000256" key="3">
    <source>
        <dbReference type="ARBA" id="ARBA00022553"/>
    </source>
</evidence>
<dbReference type="GO" id="GO:0046983">
    <property type="term" value="F:protein dimerization activity"/>
    <property type="evidence" value="ECO:0007669"/>
    <property type="project" value="InterPro"/>
</dbReference>
<comment type="caution">
    <text evidence="14">The sequence shown here is derived from an EMBL/GenBank/DDBJ whole genome shotgun (WGS) entry which is preliminary data.</text>
</comment>
<dbReference type="InterPro" id="IPR003594">
    <property type="entry name" value="HATPase_dom"/>
</dbReference>
<feature type="transmembrane region" description="Helical" evidence="11">
    <location>
        <begin position="384"/>
        <end position="402"/>
    </location>
</feature>
<keyword evidence="11" id="KW-1133">Transmembrane helix</keyword>